<comment type="subcellular location">
    <subcellularLocation>
        <location evidence="1">Nucleus</location>
    </subcellularLocation>
</comment>
<dbReference type="InterPro" id="IPR032308">
    <property type="entry name" value="TDBD"/>
</dbReference>
<evidence type="ECO:0000256" key="1">
    <source>
        <dbReference type="ARBA" id="ARBA00004123"/>
    </source>
</evidence>
<protein>
    <recommendedName>
        <fullName evidence="4">N-acetyltransferase domain-containing protein</fullName>
    </recommendedName>
</protein>
<feature type="compositionally biased region" description="Polar residues" evidence="3">
    <location>
        <begin position="379"/>
        <end position="391"/>
    </location>
</feature>
<dbReference type="GO" id="GO:0000977">
    <property type="term" value="F:RNA polymerase II transcription regulatory region sequence-specific DNA binding"/>
    <property type="evidence" value="ECO:0007669"/>
    <property type="project" value="TreeGrafter"/>
</dbReference>
<evidence type="ECO:0000313" key="5">
    <source>
        <dbReference type="EMBL" id="KAK7262237.1"/>
    </source>
</evidence>
<evidence type="ECO:0000313" key="6">
    <source>
        <dbReference type="Proteomes" id="UP001359559"/>
    </source>
</evidence>
<dbReference type="PANTHER" id="PTHR47025">
    <property type="entry name" value="AUTOIMMUNE REGULATOR"/>
    <property type="match status" value="1"/>
</dbReference>
<name>A0AAN9I1G2_CLITE</name>
<gene>
    <name evidence="5" type="ORF">RJT34_29800</name>
</gene>
<sequence length="712" mass="79639">MSMAKDTDLEQLIVLSKVKKGLKREFAFAMKAQYDMCSSLGRTRSRNVVQDLNYYTSKKSRKSDSVESKNDSFTTFRINDKDVTNILSEDAGSGVVKLEDPRNQIGATKYFRRKEHNSDVMVDQLKGGKVLEKVKKGVVNEISKPICESRVQEGDICTPKGGGDVGEVVSTLDDVECLDKLQRSLMHSIIKKNSDGDDKVSNVEIHKRAKKNVESDSSITNLNPMRICNASIGKFSIKLKDLLASGILEGSPVTYVRGMKERATKLQGVLSSNGIVCHCEVCKGVEVVTPTAFEIHAGSSNKRPSEFIFLNDENNLRDVMHMSLTVPLHDLEESLQKVLAGFTMKKSKFCVLCKDVNVVSKLLCNSCIRLPSTTQTVESNNNHASQVIQPRSSKSALSKSSNKEVKHNISRGESQGRHTKKDLRLHKLVFNNSVLEDGTELTYRDHGKVSPSQFEAHAGFASRRKPGKHFSKIFGPQIVIICDQELPEGNWFCCRSCDQIHTTLMNLVTHGEKSLSKSQVSLIRKKKEGRSLESKIGFDIKWRVLNWKWNDSDETRELLSKAIAIFYERFDPIIDPATSQDIINPMVYGGSCEGQEFGGMYCAVLTVNEVVVSAGIFRVFGQEVAELPLVATTADYQGQGYFKSLFSCIEDLLRSLKIKNFVLPAADEAKSIWTSRFGFVELNQDEINNYKRYYSIMMFQGTSLLHKLVPAP</sequence>
<dbReference type="GO" id="GO:0042393">
    <property type="term" value="F:histone binding"/>
    <property type="evidence" value="ECO:0007669"/>
    <property type="project" value="TreeGrafter"/>
</dbReference>
<dbReference type="GO" id="GO:0003682">
    <property type="term" value="F:chromatin binding"/>
    <property type="evidence" value="ECO:0007669"/>
    <property type="project" value="TreeGrafter"/>
</dbReference>
<comment type="caution">
    <text evidence="5">The sequence shown here is derived from an EMBL/GenBank/DDBJ whole genome shotgun (WGS) entry which is preliminary data.</text>
</comment>
<dbReference type="SUPFAM" id="SSF55729">
    <property type="entry name" value="Acyl-CoA N-acyltransferases (Nat)"/>
    <property type="match status" value="1"/>
</dbReference>
<feature type="domain" description="N-acetyltransferase" evidence="4">
    <location>
        <begin position="540"/>
        <end position="709"/>
    </location>
</feature>
<dbReference type="EMBL" id="JAYKXN010000008">
    <property type="protein sequence ID" value="KAK7262237.1"/>
    <property type="molecule type" value="Genomic_DNA"/>
</dbReference>
<reference evidence="5 6" key="1">
    <citation type="submission" date="2024-01" db="EMBL/GenBank/DDBJ databases">
        <title>The genomes of 5 underutilized Papilionoideae crops provide insights into root nodulation and disease resistance.</title>
        <authorList>
            <person name="Yuan L."/>
        </authorList>
    </citation>
    <scope>NUCLEOTIDE SEQUENCE [LARGE SCALE GENOMIC DNA]</scope>
    <source>
        <strain evidence="5">LY-2023</strain>
        <tissue evidence="5">Leaf</tissue>
    </source>
</reference>
<dbReference type="CDD" id="cd04301">
    <property type="entry name" value="NAT_SF"/>
    <property type="match status" value="1"/>
</dbReference>
<evidence type="ECO:0000256" key="2">
    <source>
        <dbReference type="ARBA" id="ARBA00023242"/>
    </source>
</evidence>
<dbReference type="InterPro" id="IPR016181">
    <property type="entry name" value="Acyl_CoA_acyltransferase"/>
</dbReference>
<dbReference type="GO" id="GO:0016747">
    <property type="term" value="F:acyltransferase activity, transferring groups other than amino-acyl groups"/>
    <property type="evidence" value="ECO:0007669"/>
    <property type="project" value="InterPro"/>
</dbReference>
<evidence type="ECO:0000259" key="4">
    <source>
        <dbReference type="PROSITE" id="PS51186"/>
    </source>
</evidence>
<dbReference type="InterPro" id="IPR000182">
    <property type="entry name" value="GNAT_dom"/>
</dbReference>
<proteinExistence type="predicted"/>
<dbReference type="Proteomes" id="UP001359559">
    <property type="component" value="Unassembled WGS sequence"/>
</dbReference>
<dbReference type="PROSITE" id="PS51186">
    <property type="entry name" value="GNAT"/>
    <property type="match status" value="1"/>
</dbReference>
<dbReference type="Gene3D" id="3.40.630.30">
    <property type="match status" value="1"/>
</dbReference>
<keyword evidence="2" id="KW-0539">Nucleus</keyword>
<dbReference type="Pfam" id="PF23209">
    <property type="entry name" value="IDM1_C"/>
    <property type="match status" value="1"/>
</dbReference>
<evidence type="ECO:0000256" key="3">
    <source>
        <dbReference type="SAM" id="MobiDB-lite"/>
    </source>
</evidence>
<dbReference type="PANTHER" id="PTHR47025:SF2">
    <property type="entry name" value="AUTOIMMUNE REGULATOR"/>
    <property type="match status" value="1"/>
</dbReference>
<dbReference type="GO" id="GO:0045944">
    <property type="term" value="P:positive regulation of transcription by RNA polymerase II"/>
    <property type="evidence" value="ECO:0007669"/>
    <property type="project" value="TreeGrafter"/>
</dbReference>
<dbReference type="InterPro" id="IPR056511">
    <property type="entry name" value="IDM1_C"/>
</dbReference>
<accession>A0AAN9I1G2</accession>
<dbReference type="Pfam" id="PF16135">
    <property type="entry name" value="TDBD"/>
    <property type="match status" value="1"/>
</dbReference>
<dbReference type="AlphaFoldDB" id="A0AAN9I1G2"/>
<dbReference type="GO" id="GO:0005634">
    <property type="term" value="C:nucleus"/>
    <property type="evidence" value="ECO:0007669"/>
    <property type="project" value="UniProtKB-SubCell"/>
</dbReference>
<organism evidence="5 6">
    <name type="scientific">Clitoria ternatea</name>
    <name type="common">Butterfly pea</name>
    <dbReference type="NCBI Taxonomy" id="43366"/>
    <lineage>
        <taxon>Eukaryota</taxon>
        <taxon>Viridiplantae</taxon>
        <taxon>Streptophyta</taxon>
        <taxon>Embryophyta</taxon>
        <taxon>Tracheophyta</taxon>
        <taxon>Spermatophyta</taxon>
        <taxon>Magnoliopsida</taxon>
        <taxon>eudicotyledons</taxon>
        <taxon>Gunneridae</taxon>
        <taxon>Pentapetalae</taxon>
        <taxon>rosids</taxon>
        <taxon>fabids</taxon>
        <taxon>Fabales</taxon>
        <taxon>Fabaceae</taxon>
        <taxon>Papilionoideae</taxon>
        <taxon>50 kb inversion clade</taxon>
        <taxon>NPAAA clade</taxon>
        <taxon>indigoferoid/millettioid clade</taxon>
        <taxon>Phaseoleae</taxon>
        <taxon>Clitoria</taxon>
    </lineage>
</organism>
<keyword evidence="6" id="KW-1185">Reference proteome</keyword>
<feature type="region of interest" description="Disordered" evidence="3">
    <location>
        <begin position="379"/>
        <end position="419"/>
    </location>
</feature>